<feature type="chain" id="PRO_5046447446" evidence="2">
    <location>
        <begin position="20"/>
        <end position="464"/>
    </location>
</feature>
<dbReference type="Gene3D" id="3.40.50.1110">
    <property type="entry name" value="SGNH hydrolase"/>
    <property type="match status" value="1"/>
</dbReference>
<dbReference type="Proteomes" id="UP001162741">
    <property type="component" value="Chromosome"/>
</dbReference>
<dbReference type="PANTHER" id="PTHR22901:SF0">
    <property type="entry name" value="SIALATE O-ACETYLESTERASE"/>
    <property type="match status" value="1"/>
</dbReference>
<name>A0ABY6J0J9_9BACT</name>
<feature type="domain" description="Sialate O-acetylesterase" evidence="3">
    <location>
        <begin position="104"/>
        <end position="351"/>
    </location>
</feature>
<evidence type="ECO:0000313" key="5">
    <source>
        <dbReference type="Proteomes" id="UP001162741"/>
    </source>
</evidence>
<keyword evidence="5" id="KW-1185">Reference proteome</keyword>
<dbReference type="Pfam" id="PF03629">
    <property type="entry name" value="SASA"/>
    <property type="match status" value="1"/>
</dbReference>
<dbReference type="InterPro" id="IPR036514">
    <property type="entry name" value="SGNH_hydro_sf"/>
</dbReference>
<gene>
    <name evidence="4" type="ORF">MKQ68_17590</name>
</gene>
<dbReference type="EMBL" id="CP107006">
    <property type="protein sequence ID" value="UYQ91901.1"/>
    <property type="molecule type" value="Genomic_DNA"/>
</dbReference>
<dbReference type="RefSeq" id="WP_264280256.1">
    <property type="nucleotide sequence ID" value="NZ_CP107006.1"/>
</dbReference>
<evidence type="ECO:0000313" key="4">
    <source>
        <dbReference type="EMBL" id="UYQ91901.1"/>
    </source>
</evidence>
<organism evidence="4 5">
    <name type="scientific">Chitinophaga horti</name>
    <dbReference type="NCBI Taxonomy" id="2920382"/>
    <lineage>
        <taxon>Bacteria</taxon>
        <taxon>Pseudomonadati</taxon>
        <taxon>Bacteroidota</taxon>
        <taxon>Chitinophagia</taxon>
        <taxon>Chitinophagales</taxon>
        <taxon>Chitinophagaceae</taxon>
        <taxon>Chitinophaga</taxon>
    </lineage>
</organism>
<evidence type="ECO:0000256" key="2">
    <source>
        <dbReference type="SAM" id="SignalP"/>
    </source>
</evidence>
<protein>
    <submittedName>
        <fullName evidence="4">Sialate O-acetylesterase</fullName>
    </submittedName>
</protein>
<dbReference type="SUPFAM" id="SSF52266">
    <property type="entry name" value="SGNH hydrolase"/>
    <property type="match status" value="1"/>
</dbReference>
<evidence type="ECO:0000256" key="1">
    <source>
        <dbReference type="ARBA" id="ARBA00022801"/>
    </source>
</evidence>
<feature type="signal peptide" evidence="2">
    <location>
        <begin position="1"/>
        <end position="19"/>
    </location>
</feature>
<dbReference type="InterPro" id="IPR005181">
    <property type="entry name" value="SASA"/>
</dbReference>
<dbReference type="PANTHER" id="PTHR22901">
    <property type="entry name" value="SIALATE O-ACETYLESTERASE"/>
    <property type="match status" value="1"/>
</dbReference>
<evidence type="ECO:0000259" key="3">
    <source>
        <dbReference type="Pfam" id="PF03629"/>
    </source>
</evidence>
<reference evidence="4" key="1">
    <citation type="submission" date="2022-10" db="EMBL/GenBank/DDBJ databases">
        <title>Chitinophaga sp. nov., isolated from soil.</title>
        <authorList>
            <person name="Jeon C.O."/>
        </authorList>
    </citation>
    <scope>NUCLEOTIDE SEQUENCE</scope>
    <source>
        <strain evidence="4">R8</strain>
    </source>
</reference>
<dbReference type="InterPro" id="IPR039329">
    <property type="entry name" value="SIAE"/>
</dbReference>
<keyword evidence="2" id="KW-0732">Signal</keyword>
<keyword evidence="1" id="KW-0378">Hydrolase</keyword>
<proteinExistence type="predicted"/>
<sequence length="464" mass="50441">MKKLLPFVLLICVFSAAHADVRLPAIISNKMVLKQNSTAKLWGWANPNEKIVINCSWNNTADTAVANQYAEWSVNVKTPAAGGPHSITFKGRNTLKVEDVLIGEVWVCSGQSNMEWSADNNLKQIKDEMPTAANSKIRLFYIPRTTAATVQTDVKAQWLECDAKSLQSFSAVGYFFGKTLHKTMNIPVGLINSAWGGTPAEAWTPAPVVQADAALAAAAAKLTPNKSWPVEPGRLFNAMIAPIANFDISGAIWYQGESNVGTNGTYAQLFSTMIAEWRKAFNQQFPFYFVQIAPYAGYGTDNYNSALLRDAQRQTLALSPKTGMVVVSDLVDNIKDIHPVNKLDVGNRLAALALANTYGKPGLPYKYPTFDKLEVVKGKAIVTLKDAEAGLIVKGAKAEEVFIAGADKNFVKATEVKMKGNTITASNPQVKEPVAVRFGFTNAGIGNIFSKEGLPVVPFRTDSW</sequence>
<accession>A0ABY6J0J9</accession>